<protein>
    <recommendedName>
        <fullName evidence="4">RING-type domain-containing protein</fullName>
    </recommendedName>
</protein>
<keyword evidence="2" id="KW-0863">Zinc-finger</keyword>
<organism evidence="5 6">
    <name type="scientific">Endozoicomonas gorgoniicola</name>
    <dbReference type="NCBI Taxonomy" id="1234144"/>
    <lineage>
        <taxon>Bacteria</taxon>
        <taxon>Pseudomonadati</taxon>
        <taxon>Pseudomonadota</taxon>
        <taxon>Gammaproteobacteria</taxon>
        <taxon>Oceanospirillales</taxon>
        <taxon>Endozoicomonadaceae</taxon>
        <taxon>Endozoicomonas</taxon>
    </lineage>
</organism>
<gene>
    <name evidence="5" type="ORF">NX722_01260</name>
</gene>
<evidence type="ECO:0000259" key="4">
    <source>
        <dbReference type="PROSITE" id="PS50089"/>
    </source>
</evidence>
<evidence type="ECO:0000256" key="3">
    <source>
        <dbReference type="ARBA" id="ARBA00022833"/>
    </source>
</evidence>
<evidence type="ECO:0000256" key="2">
    <source>
        <dbReference type="ARBA" id="ARBA00022771"/>
    </source>
</evidence>
<dbReference type="SMART" id="SM00184">
    <property type="entry name" value="RING"/>
    <property type="match status" value="1"/>
</dbReference>
<keyword evidence="1" id="KW-0479">Metal-binding</keyword>
<comment type="caution">
    <text evidence="5">The sequence shown here is derived from an EMBL/GenBank/DDBJ whole genome shotgun (WGS) entry which is preliminary data.</text>
</comment>
<dbReference type="Pfam" id="PF13639">
    <property type="entry name" value="zf-RING_2"/>
    <property type="match status" value="1"/>
</dbReference>
<dbReference type="PANTHER" id="PTHR45969">
    <property type="entry name" value="RING ZINC FINGER PROTEIN-RELATED"/>
    <property type="match status" value="1"/>
</dbReference>
<dbReference type="EMBL" id="JAPFCC010000001">
    <property type="protein sequence ID" value="MCW7551289.1"/>
    <property type="molecule type" value="Genomic_DNA"/>
</dbReference>
<evidence type="ECO:0000256" key="1">
    <source>
        <dbReference type="ARBA" id="ARBA00022723"/>
    </source>
</evidence>
<evidence type="ECO:0000313" key="6">
    <source>
        <dbReference type="Proteomes" id="UP001209854"/>
    </source>
</evidence>
<dbReference type="InterPro" id="IPR013083">
    <property type="entry name" value="Znf_RING/FYVE/PHD"/>
</dbReference>
<accession>A0ABT3MPJ3</accession>
<proteinExistence type="predicted"/>
<dbReference type="PROSITE" id="PS50089">
    <property type="entry name" value="ZF_RING_2"/>
    <property type="match status" value="1"/>
</dbReference>
<feature type="domain" description="RING-type" evidence="4">
    <location>
        <begin position="13"/>
        <end position="59"/>
    </location>
</feature>
<keyword evidence="3" id="KW-0862">Zinc</keyword>
<dbReference type="PANTHER" id="PTHR45969:SF69">
    <property type="entry name" value="FINGER DOMAIN PROTEIN, PUTATIVE (AFU_ORTHOLOGUE AFUA_3G12190)-RELATED"/>
    <property type="match status" value="1"/>
</dbReference>
<dbReference type="SUPFAM" id="SSF57850">
    <property type="entry name" value="RING/U-box"/>
    <property type="match status" value="1"/>
</dbReference>
<dbReference type="CDD" id="cd16448">
    <property type="entry name" value="RING-H2"/>
    <property type="match status" value="1"/>
</dbReference>
<keyword evidence="6" id="KW-1185">Reference proteome</keyword>
<name>A0ABT3MPJ3_9GAMM</name>
<sequence length="169" mass="19141">MNKAALPGLDKACSICLEEFDTNTARKHGCGKFYHRTCINQWIQTEKKSGHIPTCPNCRQKLDEVTEPAPSLVQRHIITAEEVPEPFFFIPSGEEQIEPINPHEDEGSDQSNPDFDQHFNLVDLVDLWSLDPDTDASLFTVEYNNQTATVSYHDPEGNVFNTEFTVTRS</sequence>
<dbReference type="InterPro" id="IPR001841">
    <property type="entry name" value="Znf_RING"/>
</dbReference>
<reference evidence="5 6" key="1">
    <citation type="submission" date="2022-10" db="EMBL/GenBank/DDBJ databases">
        <title>High-quality genome sequences of two octocoral-associated bacteria, Endozoicomonas euniceicola EF212 and Endozoicomonas gorgoniicola PS125.</title>
        <authorList>
            <person name="Chiou Y.-J."/>
            <person name="Chen Y.-H."/>
        </authorList>
    </citation>
    <scope>NUCLEOTIDE SEQUENCE [LARGE SCALE GENOMIC DNA]</scope>
    <source>
        <strain evidence="5 6">PS125</strain>
    </source>
</reference>
<dbReference type="RefSeq" id="WP_262566353.1">
    <property type="nucleotide sequence ID" value="NZ_JAPFCC010000001.1"/>
</dbReference>
<dbReference type="Gene3D" id="3.30.40.10">
    <property type="entry name" value="Zinc/RING finger domain, C3HC4 (zinc finger)"/>
    <property type="match status" value="1"/>
</dbReference>
<dbReference type="Proteomes" id="UP001209854">
    <property type="component" value="Unassembled WGS sequence"/>
</dbReference>
<evidence type="ECO:0000313" key="5">
    <source>
        <dbReference type="EMBL" id="MCW7551289.1"/>
    </source>
</evidence>